<name>A0A0C9WVB0_9AGAR</name>
<accession>A0A0C9WVB0</accession>
<reference evidence="1 2" key="1">
    <citation type="submission" date="2014-04" db="EMBL/GenBank/DDBJ databases">
        <authorList>
            <consortium name="DOE Joint Genome Institute"/>
            <person name="Kuo A."/>
            <person name="Kohler A."/>
            <person name="Nagy L.G."/>
            <person name="Floudas D."/>
            <person name="Copeland A."/>
            <person name="Barry K.W."/>
            <person name="Cichocki N."/>
            <person name="Veneault-Fourrey C."/>
            <person name="LaButti K."/>
            <person name="Lindquist E.A."/>
            <person name="Lipzen A."/>
            <person name="Lundell T."/>
            <person name="Morin E."/>
            <person name="Murat C."/>
            <person name="Sun H."/>
            <person name="Tunlid A."/>
            <person name="Henrissat B."/>
            <person name="Grigoriev I.V."/>
            <person name="Hibbett D.S."/>
            <person name="Martin F."/>
            <person name="Nordberg H.P."/>
            <person name="Cantor M.N."/>
            <person name="Hua S.X."/>
        </authorList>
    </citation>
    <scope>NUCLEOTIDE SEQUENCE [LARGE SCALE GENOMIC DNA]</scope>
    <source>
        <strain evidence="1 2">LaAM-08-1</strain>
    </source>
</reference>
<evidence type="ECO:0000313" key="2">
    <source>
        <dbReference type="Proteomes" id="UP000054477"/>
    </source>
</evidence>
<sequence>MAILASSTQNKRFSYTYISTTTSPIDMIQISTLKTSLFLTPISQQPLVQLI</sequence>
<proteinExistence type="predicted"/>
<evidence type="ECO:0000313" key="1">
    <source>
        <dbReference type="EMBL" id="KIJ92598.1"/>
    </source>
</evidence>
<organism evidence="1 2">
    <name type="scientific">Laccaria amethystina LaAM-08-1</name>
    <dbReference type="NCBI Taxonomy" id="1095629"/>
    <lineage>
        <taxon>Eukaryota</taxon>
        <taxon>Fungi</taxon>
        <taxon>Dikarya</taxon>
        <taxon>Basidiomycota</taxon>
        <taxon>Agaricomycotina</taxon>
        <taxon>Agaricomycetes</taxon>
        <taxon>Agaricomycetidae</taxon>
        <taxon>Agaricales</taxon>
        <taxon>Agaricineae</taxon>
        <taxon>Hydnangiaceae</taxon>
        <taxon>Laccaria</taxon>
    </lineage>
</organism>
<dbReference type="AlphaFoldDB" id="A0A0C9WVB0"/>
<dbReference type="Proteomes" id="UP000054477">
    <property type="component" value="Unassembled WGS sequence"/>
</dbReference>
<reference evidence="2" key="2">
    <citation type="submission" date="2015-01" db="EMBL/GenBank/DDBJ databases">
        <title>Evolutionary Origins and Diversification of the Mycorrhizal Mutualists.</title>
        <authorList>
            <consortium name="DOE Joint Genome Institute"/>
            <consortium name="Mycorrhizal Genomics Consortium"/>
            <person name="Kohler A."/>
            <person name="Kuo A."/>
            <person name="Nagy L.G."/>
            <person name="Floudas D."/>
            <person name="Copeland A."/>
            <person name="Barry K.W."/>
            <person name="Cichocki N."/>
            <person name="Veneault-Fourrey C."/>
            <person name="LaButti K."/>
            <person name="Lindquist E.A."/>
            <person name="Lipzen A."/>
            <person name="Lundell T."/>
            <person name="Morin E."/>
            <person name="Murat C."/>
            <person name="Riley R."/>
            <person name="Ohm R."/>
            <person name="Sun H."/>
            <person name="Tunlid A."/>
            <person name="Henrissat B."/>
            <person name="Grigoriev I.V."/>
            <person name="Hibbett D.S."/>
            <person name="Martin F."/>
        </authorList>
    </citation>
    <scope>NUCLEOTIDE SEQUENCE [LARGE SCALE GENOMIC DNA]</scope>
    <source>
        <strain evidence="2">LaAM-08-1</strain>
    </source>
</reference>
<dbReference type="EMBL" id="KN838899">
    <property type="protein sequence ID" value="KIJ92598.1"/>
    <property type="molecule type" value="Genomic_DNA"/>
</dbReference>
<protein>
    <submittedName>
        <fullName evidence="1">Uncharacterized protein</fullName>
    </submittedName>
</protein>
<dbReference type="HOGENOM" id="CLU_3106751_0_0_1"/>
<keyword evidence="2" id="KW-1185">Reference proteome</keyword>
<gene>
    <name evidence="1" type="ORF">K443DRAFT_13487</name>
</gene>